<organism evidence="4">
    <name type="scientific">Pseudomonas aeruginosa</name>
    <dbReference type="NCBI Taxonomy" id="287"/>
    <lineage>
        <taxon>Bacteria</taxon>
        <taxon>Pseudomonadati</taxon>
        <taxon>Pseudomonadota</taxon>
        <taxon>Gammaproteobacteria</taxon>
        <taxon>Pseudomonadales</taxon>
        <taxon>Pseudomonadaceae</taxon>
        <taxon>Pseudomonas</taxon>
    </lineage>
</organism>
<protein>
    <submittedName>
        <fullName evidence="4">CdiIo1</fullName>
    </submittedName>
</protein>
<dbReference type="EMBL" id="MK509309">
    <property type="protein sequence ID" value="QCO92596.1"/>
    <property type="molecule type" value="Genomic_DNA"/>
</dbReference>
<evidence type="ECO:0000313" key="3">
    <source>
        <dbReference type="EMBL" id="QCO92596.1"/>
    </source>
</evidence>
<name>A0A4P8GDV4_PSEAI</name>
<dbReference type="EMBL" id="MK509193">
    <property type="protein sequence ID" value="QCO92201.1"/>
    <property type="molecule type" value="Genomic_DNA"/>
</dbReference>
<evidence type="ECO:0000313" key="2">
    <source>
        <dbReference type="EMBL" id="QCO92201.1"/>
    </source>
</evidence>
<proteinExistence type="predicted"/>
<dbReference type="AlphaFoldDB" id="A0A4P8GDV4"/>
<dbReference type="EMBL" id="MK509348">
    <property type="protein sequence ID" value="QCO92735.1"/>
    <property type="molecule type" value="Genomic_DNA"/>
</dbReference>
<evidence type="ECO:0000313" key="1">
    <source>
        <dbReference type="EMBL" id="QCO92192.1"/>
    </source>
</evidence>
<evidence type="ECO:0000313" key="4">
    <source>
        <dbReference type="EMBL" id="QCO92735.1"/>
    </source>
</evidence>
<accession>A0A4P8GDV4</accession>
<reference evidence="4" key="1">
    <citation type="journal article" date="2019" name="J. Bacteriol.">
        <title>Diversity of Pseudomonas aeruginosa contact-dependent growth inhibition systems.</title>
        <authorList>
            <person name="Allen J.P."/>
            <person name="Hauser A.R."/>
        </authorList>
    </citation>
    <scope>NUCLEOTIDE SEQUENCE</scope>
    <source>
        <strain evidence="1">PABL009</strain>
        <strain evidence="2">PABL011</strain>
        <strain evidence="3">PABL081</strain>
        <strain evidence="4">PABL105</strain>
    </source>
</reference>
<gene>
    <name evidence="4" type="primary">cdiIo1</name>
</gene>
<sequence>MNSSCQHVLCGLVDFSKKLPDNIVKVRKGMTFFVERSALYSLSILKLLFFVSVNSGAKKIFFCFLVAQKNKFEISSVYEVDLLEVNFTEIENRLCSLYEEHVLVGEVGRIVAFSDMVSWVLYEEVLEEIGVLVMLDETKSVYSNFDFGEFVSREFMMEQADLGLYRKEYVDKLISNY</sequence>
<dbReference type="RefSeq" id="WP_170868655.1">
    <property type="nucleotide sequence ID" value="NZ_AP024513.1"/>
</dbReference>
<dbReference type="EMBL" id="MK509190">
    <property type="protein sequence ID" value="QCO92192.1"/>
    <property type="molecule type" value="Genomic_DNA"/>
</dbReference>